<gene>
    <name evidence="2" type="ORF">OIU83_17690</name>
</gene>
<evidence type="ECO:0000313" key="3">
    <source>
        <dbReference type="Proteomes" id="UP001151079"/>
    </source>
</evidence>
<keyword evidence="1" id="KW-0472">Membrane</keyword>
<evidence type="ECO:0000313" key="2">
    <source>
        <dbReference type="EMBL" id="MCV9929498.1"/>
    </source>
</evidence>
<feature type="transmembrane region" description="Helical" evidence="1">
    <location>
        <begin position="6"/>
        <end position="25"/>
    </location>
</feature>
<keyword evidence="1" id="KW-1133">Transmembrane helix</keyword>
<dbReference type="EMBL" id="JAOZEW010000020">
    <property type="protein sequence ID" value="MCV9929498.1"/>
    <property type="molecule type" value="Genomic_DNA"/>
</dbReference>
<evidence type="ECO:0000256" key="1">
    <source>
        <dbReference type="SAM" id="Phobius"/>
    </source>
</evidence>
<accession>A0A9X2ZKR4</accession>
<keyword evidence="3" id="KW-1185">Reference proteome</keyword>
<dbReference type="Proteomes" id="UP001151079">
    <property type="component" value="Unassembled WGS sequence"/>
</dbReference>
<name>A0A9X2ZKR4_9FLAO</name>
<organism evidence="2 3">
    <name type="scientific">Flavobacterium shii</name>
    <dbReference type="NCBI Taxonomy" id="2987687"/>
    <lineage>
        <taxon>Bacteria</taxon>
        <taxon>Pseudomonadati</taxon>
        <taxon>Bacteroidota</taxon>
        <taxon>Flavobacteriia</taxon>
        <taxon>Flavobacteriales</taxon>
        <taxon>Flavobacteriaceae</taxon>
        <taxon>Flavobacterium</taxon>
    </lineage>
</organism>
<proteinExistence type="predicted"/>
<sequence length="71" mass="8135">METKLIFLGYLSLGMLNGFLIGYGIRGLKLKKEPKNRTSKFPKCNCKDVNECSTWCHAKELFSKDYQDGII</sequence>
<dbReference type="RefSeq" id="WP_264207584.1">
    <property type="nucleotide sequence ID" value="NZ_JAOZEW010000020.1"/>
</dbReference>
<protein>
    <submittedName>
        <fullName evidence="2">Uncharacterized protein</fullName>
    </submittedName>
</protein>
<keyword evidence="1" id="KW-0812">Transmembrane</keyword>
<comment type="caution">
    <text evidence="2">The sequence shown here is derived from an EMBL/GenBank/DDBJ whole genome shotgun (WGS) entry which is preliminary data.</text>
</comment>
<dbReference type="AlphaFoldDB" id="A0A9X2ZKR4"/>
<reference evidence="2" key="1">
    <citation type="submission" date="2022-10" db="EMBL/GenBank/DDBJ databases">
        <title>Two novel species of Flavobacterium.</title>
        <authorList>
            <person name="Liu Q."/>
            <person name="Xin Y.-H."/>
        </authorList>
    </citation>
    <scope>NUCLEOTIDE SEQUENCE</scope>
    <source>
        <strain evidence="2">LS1R49</strain>
    </source>
</reference>